<name>A0A1K2ISG3_9FLAO</name>
<accession>A0A1K2ISG3</accession>
<proteinExistence type="predicted"/>
<dbReference type="AlphaFoldDB" id="A0A1K2ISG3"/>
<evidence type="ECO:0000313" key="3">
    <source>
        <dbReference type="Proteomes" id="UP000182544"/>
    </source>
</evidence>
<feature type="transmembrane region" description="Helical" evidence="1">
    <location>
        <begin position="71"/>
        <end position="89"/>
    </location>
</feature>
<gene>
    <name evidence="2" type="ORF">SAMN05428642_1124</name>
</gene>
<reference evidence="2 3" key="1">
    <citation type="submission" date="2016-10" db="EMBL/GenBank/DDBJ databases">
        <authorList>
            <person name="de Groot N.N."/>
        </authorList>
    </citation>
    <scope>NUCLEOTIDE SEQUENCE [LARGE SCALE GENOMIC DNA]</scope>
    <source>
        <strain evidence="2 3">DSM 18180</strain>
    </source>
</reference>
<feature type="transmembrane region" description="Helical" evidence="1">
    <location>
        <begin position="7"/>
        <end position="27"/>
    </location>
</feature>
<keyword evidence="1" id="KW-0472">Membrane</keyword>
<evidence type="ECO:0000256" key="1">
    <source>
        <dbReference type="SAM" id="Phobius"/>
    </source>
</evidence>
<dbReference type="STRING" id="369401.SAMN05428642_1124"/>
<dbReference type="Proteomes" id="UP000182544">
    <property type="component" value="Unassembled WGS sequence"/>
</dbReference>
<organism evidence="2 3">
    <name type="scientific">Flaviramulus basaltis</name>
    <dbReference type="NCBI Taxonomy" id="369401"/>
    <lineage>
        <taxon>Bacteria</taxon>
        <taxon>Pseudomonadati</taxon>
        <taxon>Bacteroidota</taxon>
        <taxon>Flavobacteriia</taxon>
        <taxon>Flavobacteriales</taxon>
        <taxon>Flavobacteriaceae</taxon>
        <taxon>Flaviramulus</taxon>
    </lineage>
</organism>
<protein>
    <submittedName>
        <fullName evidence="2">Uncharacterized protein</fullName>
    </submittedName>
</protein>
<sequence length="98" mass="11508">MFKLKYIFLTLLMSVLVFLSTSFLTVFNHLNSPINRTVGYKSLEIGFPFKYYEEFMIDCPNPNYGWNLNNLILDIIITLIIVSGIMYFVNKNVLQQRV</sequence>
<dbReference type="EMBL" id="FPKV01000012">
    <property type="protein sequence ID" value="SFZ95194.1"/>
    <property type="molecule type" value="Genomic_DNA"/>
</dbReference>
<keyword evidence="3" id="KW-1185">Reference proteome</keyword>
<evidence type="ECO:0000313" key="2">
    <source>
        <dbReference type="EMBL" id="SFZ95194.1"/>
    </source>
</evidence>
<keyword evidence="1" id="KW-0812">Transmembrane</keyword>
<keyword evidence="1" id="KW-1133">Transmembrane helix</keyword>